<feature type="transmembrane region" description="Helical" evidence="1">
    <location>
        <begin position="20"/>
        <end position="48"/>
    </location>
</feature>
<proteinExistence type="predicted"/>
<name>A0A6J7CWB1_9ZZZZ</name>
<keyword evidence="1" id="KW-1133">Transmembrane helix</keyword>
<feature type="domain" description="DUF4395" evidence="2">
    <location>
        <begin position="12"/>
        <end position="142"/>
    </location>
</feature>
<evidence type="ECO:0000313" key="3">
    <source>
        <dbReference type="EMBL" id="CAB4860369.1"/>
    </source>
</evidence>
<keyword evidence="1" id="KW-0812">Transmembrane</keyword>
<evidence type="ECO:0000256" key="1">
    <source>
        <dbReference type="SAM" id="Phobius"/>
    </source>
</evidence>
<reference evidence="3" key="1">
    <citation type="submission" date="2020-05" db="EMBL/GenBank/DDBJ databases">
        <authorList>
            <person name="Chiriac C."/>
            <person name="Salcher M."/>
            <person name="Ghai R."/>
            <person name="Kavagutti S V."/>
        </authorList>
    </citation>
    <scope>NUCLEOTIDE SEQUENCE</scope>
</reference>
<feature type="transmembrane region" description="Helical" evidence="1">
    <location>
        <begin position="111"/>
        <end position="132"/>
    </location>
</feature>
<protein>
    <submittedName>
        <fullName evidence="3">Unannotated protein</fullName>
    </submittedName>
</protein>
<organism evidence="3">
    <name type="scientific">freshwater metagenome</name>
    <dbReference type="NCBI Taxonomy" id="449393"/>
    <lineage>
        <taxon>unclassified sequences</taxon>
        <taxon>metagenomes</taxon>
        <taxon>ecological metagenomes</taxon>
    </lineage>
</organism>
<dbReference type="InterPro" id="IPR025508">
    <property type="entry name" value="DUF4395"/>
</dbReference>
<dbReference type="Pfam" id="PF14340">
    <property type="entry name" value="DUF4395"/>
    <property type="match status" value="1"/>
</dbReference>
<evidence type="ECO:0000259" key="2">
    <source>
        <dbReference type="Pfam" id="PF14340"/>
    </source>
</evidence>
<feature type="transmembrane region" description="Helical" evidence="1">
    <location>
        <begin position="86"/>
        <end position="105"/>
    </location>
</feature>
<gene>
    <name evidence="3" type="ORF">UFOPK3423_00192</name>
</gene>
<accession>A0A6J7CWB1</accession>
<sequence>MAERLFSFPNPVNEVSARLVAGGVVILSLATIAFDLPWLTVVIAYGFIARVLAGPTLSPLGQLVTKVITPRLPLAERPVPGPPKRFAQAIGVVFSVAAAVLAVGLDETTAAYIVLGVLVVFATLESVFSFCAGCKVFALLMRVGVIPPEVCEACNDISLRRTTAPHAA</sequence>
<keyword evidence="1" id="KW-0472">Membrane</keyword>
<dbReference type="AlphaFoldDB" id="A0A6J7CWB1"/>
<dbReference type="EMBL" id="CAFBLQ010000012">
    <property type="protein sequence ID" value="CAB4860369.1"/>
    <property type="molecule type" value="Genomic_DNA"/>
</dbReference>